<evidence type="ECO:0000313" key="2">
    <source>
        <dbReference type="EMBL" id="CAJ0575323.1"/>
    </source>
</evidence>
<evidence type="ECO:0000313" key="3">
    <source>
        <dbReference type="Proteomes" id="UP001177023"/>
    </source>
</evidence>
<dbReference type="InterPro" id="IPR001810">
    <property type="entry name" value="F-box_dom"/>
</dbReference>
<gene>
    <name evidence="2" type="ORF">MSPICULIGERA_LOCUS13634</name>
</gene>
<dbReference type="SUPFAM" id="SSF81383">
    <property type="entry name" value="F-box domain"/>
    <property type="match status" value="1"/>
</dbReference>
<reference evidence="2" key="1">
    <citation type="submission" date="2023-06" db="EMBL/GenBank/DDBJ databases">
        <authorList>
            <person name="Delattre M."/>
        </authorList>
    </citation>
    <scope>NUCLEOTIDE SEQUENCE</scope>
    <source>
        <strain evidence="2">AF72</strain>
    </source>
</reference>
<accession>A0AA36CU13</accession>
<dbReference type="AlphaFoldDB" id="A0AA36CU13"/>
<keyword evidence="3" id="KW-1185">Reference proteome</keyword>
<dbReference type="PROSITE" id="PS50181">
    <property type="entry name" value="FBOX"/>
    <property type="match status" value="1"/>
</dbReference>
<feature type="non-terminal residue" evidence="2">
    <location>
        <position position="293"/>
    </location>
</feature>
<evidence type="ECO:0000259" key="1">
    <source>
        <dbReference type="PROSITE" id="PS50181"/>
    </source>
</evidence>
<dbReference type="EMBL" id="CATQJA010002637">
    <property type="protein sequence ID" value="CAJ0575323.1"/>
    <property type="molecule type" value="Genomic_DNA"/>
</dbReference>
<dbReference type="Proteomes" id="UP001177023">
    <property type="component" value="Unassembled WGS sequence"/>
</dbReference>
<protein>
    <recommendedName>
        <fullName evidence="1">F-box domain-containing protein</fullName>
    </recommendedName>
</protein>
<proteinExistence type="predicted"/>
<name>A0AA36CU13_9BILA</name>
<feature type="domain" description="F-box" evidence="1">
    <location>
        <begin position="1"/>
        <end position="47"/>
    </location>
</feature>
<organism evidence="2 3">
    <name type="scientific">Mesorhabditis spiculigera</name>
    <dbReference type="NCBI Taxonomy" id="96644"/>
    <lineage>
        <taxon>Eukaryota</taxon>
        <taxon>Metazoa</taxon>
        <taxon>Ecdysozoa</taxon>
        <taxon>Nematoda</taxon>
        <taxon>Chromadorea</taxon>
        <taxon>Rhabditida</taxon>
        <taxon>Rhabditina</taxon>
        <taxon>Rhabditomorpha</taxon>
        <taxon>Rhabditoidea</taxon>
        <taxon>Rhabditidae</taxon>
        <taxon>Mesorhabditinae</taxon>
        <taxon>Mesorhabditis</taxon>
    </lineage>
</organism>
<comment type="caution">
    <text evidence="2">The sequence shown here is derived from an EMBL/GenBank/DDBJ whole genome shotgun (WGS) entry which is preliminary data.</text>
</comment>
<dbReference type="InterPro" id="IPR036047">
    <property type="entry name" value="F-box-like_dom_sf"/>
</dbReference>
<sequence>MDLVRLPLETKEVVFSFLDPQSLYLLGTSNKAFFEMVKNYDKKWARVIHDVGAVVIGGGAPRDEREGAKMKITKKSQFDLLLRNARVAELCCDLAQSSGVIAAEYRGGMKVDVLHIERRAQTAKKDRKRKHGPQQRIELSKYIRALAVYQPKTTKFDGRFYYRDWINTEDIRLLCSLRDDLKIKASDFAIKSLVDLRLPQLEVQLEGGQLNALQKLQGVIEKIIEEWRCFKREIVKITFIIEIRHFVENEPIRWHDGGLPAKLGQYRRSDGKLLDVVNDKSSHNMNILRLIAC</sequence>